<dbReference type="PATRIC" id="fig|1315283.4.peg.3729"/>
<evidence type="ECO:0000256" key="11">
    <source>
        <dbReference type="ARBA" id="ARBA00047481"/>
    </source>
</evidence>
<evidence type="ECO:0000256" key="7">
    <source>
        <dbReference type="ARBA" id="ARBA00022605"/>
    </source>
</evidence>
<evidence type="ECO:0000256" key="9">
    <source>
        <dbReference type="ARBA" id="ARBA00022898"/>
    </source>
</evidence>
<dbReference type="Pfam" id="PF00155">
    <property type="entry name" value="Aminotran_1_2"/>
    <property type="match status" value="1"/>
</dbReference>
<gene>
    <name evidence="14" type="primary">hisC</name>
    <name evidence="14" type="ORF">PTRA_b0703</name>
</gene>
<evidence type="ECO:0000256" key="10">
    <source>
        <dbReference type="ARBA" id="ARBA00023102"/>
    </source>
</evidence>
<keyword evidence="7" id="KW-0028">Amino-acid biosynthesis</keyword>
<dbReference type="Proteomes" id="UP000065261">
    <property type="component" value="Chromosome II"/>
</dbReference>
<dbReference type="InterPro" id="IPR001917">
    <property type="entry name" value="Aminotrans_II_pyridoxalP_BS"/>
</dbReference>
<feature type="domain" description="Aminotransferase class I/classII large" evidence="13">
    <location>
        <begin position="49"/>
        <end position="346"/>
    </location>
</feature>
<dbReference type="InterPro" id="IPR004839">
    <property type="entry name" value="Aminotransferase_I/II_large"/>
</dbReference>
<comment type="subunit">
    <text evidence="4">Homodimer.</text>
</comment>
<dbReference type="InterPro" id="IPR015421">
    <property type="entry name" value="PyrdxlP-dep_Trfase_major"/>
</dbReference>
<comment type="cofactor">
    <cofactor evidence="1 12">
        <name>pyridoxal 5'-phosphate</name>
        <dbReference type="ChEBI" id="CHEBI:597326"/>
    </cofactor>
</comment>
<reference evidence="14 15" key="1">
    <citation type="submission" date="2015-03" db="EMBL/GenBank/DDBJ databases">
        <authorList>
            <person name="Murphy D."/>
        </authorList>
    </citation>
    <scope>NUCLEOTIDE SEQUENCE [LARGE SCALE GENOMIC DNA]</scope>
    <source>
        <strain evidence="14 15">KMM 520</strain>
    </source>
</reference>
<evidence type="ECO:0000256" key="8">
    <source>
        <dbReference type="ARBA" id="ARBA00022679"/>
    </source>
</evidence>
<name>A0A0U2NLE5_9GAMM</name>
<comment type="pathway">
    <text evidence="2">Amino-acid biosynthesis; L-histidine biosynthesis; L-histidine from 5-phospho-alpha-D-ribose 1-diphosphate: step 7/9.</text>
</comment>
<keyword evidence="9 12" id="KW-0663">Pyridoxal phosphate</keyword>
<dbReference type="InterPro" id="IPR005861">
    <property type="entry name" value="HisP_aminotrans"/>
</dbReference>
<evidence type="ECO:0000313" key="14">
    <source>
        <dbReference type="EMBL" id="ALS35139.1"/>
    </source>
</evidence>
<dbReference type="Gene3D" id="3.40.640.10">
    <property type="entry name" value="Type I PLP-dependent aspartate aminotransferase-like (Major domain)"/>
    <property type="match status" value="1"/>
</dbReference>
<dbReference type="EMBL" id="CP011035">
    <property type="protein sequence ID" value="ALS35139.1"/>
    <property type="molecule type" value="Genomic_DNA"/>
</dbReference>
<dbReference type="CDD" id="cd00609">
    <property type="entry name" value="AAT_like"/>
    <property type="match status" value="1"/>
</dbReference>
<dbReference type="PROSITE" id="PS00599">
    <property type="entry name" value="AA_TRANSFER_CLASS_2"/>
    <property type="match status" value="1"/>
</dbReference>
<dbReference type="InterPro" id="IPR015422">
    <property type="entry name" value="PyrdxlP-dep_Trfase_small"/>
</dbReference>
<dbReference type="UniPathway" id="UPA00031">
    <property type="reaction ID" value="UER00012"/>
</dbReference>
<keyword evidence="10" id="KW-0368">Histidine biosynthesis</keyword>
<dbReference type="GO" id="GO:0030170">
    <property type="term" value="F:pyridoxal phosphate binding"/>
    <property type="evidence" value="ECO:0007669"/>
    <property type="project" value="InterPro"/>
</dbReference>
<sequence>MSNESTQANSLLPANIAALAAYSSAKSEKLSGTTWLNANESPYAKTIQMSIEDLNRYPDPQPQLVIDRYAAYAELESENVLMTRGADEGIELLVRTYCESAKDSIALFLPTYGMYKVTADTHNVAINALTQALLLNGSVDEIVDAVGSSKLVFICNPNNPTGSLTPLDKVTAIATALADKALVIVDEAYIEFCPEQSATKLINQFSNVVVLRTLSKAFALAGLRTGFTLAQAATLAPIRKVIAPYPVSGVVASIAAQAIAPDAITSMRRQVIILNTLKAKLVQWLSESPAVLKILTGEGNFVTLKLADKNYFKIALEQGLVMRAFTLYGENDWLRISIGSEQELKQVKIWLDGLAVPTASAISAQQEVS</sequence>
<dbReference type="Gene3D" id="3.90.1150.10">
    <property type="entry name" value="Aspartate Aminotransferase, domain 1"/>
    <property type="match status" value="1"/>
</dbReference>
<keyword evidence="6 14" id="KW-0032">Aminotransferase</keyword>
<dbReference type="InterPro" id="IPR015424">
    <property type="entry name" value="PyrdxlP-dep_Trfase"/>
</dbReference>
<evidence type="ECO:0000256" key="3">
    <source>
        <dbReference type="ARBA" id="ARBA00007970"/>
    </source>
</evidence>
<dbReference type="AlphaFoldDB" id="A0A0U2NLE5"/>
<organism evidence="14">
    <name type="scientific">Pseudoalteromonas translucida KMM 520</name>
    <dbReference type="NCBI Taxonomy" id="1315283"/>
    <lineage>
        <taxon>Bacteria</taxon>
        <taxon>Pseudomonadati</taxon>
        <taxon>Pseudomonadota</taxon>
        <taxon>Gammaproteobacteria</taxon>
        <taxon>Alteromonadales</taxon>
        <taxon>Pseudoalteromonadaceae</taxon>
        <taxon>Pseudoalteromonas</taxon>
    </lineage>
</organism>
<dbReference type="NCBIfam" id="TIGR01141">
    <property type="entry name" value="hisC"/>
    <property type="match status" value="1"/>
</dbReference>
<evidence type="ECO:0000256" key="4">
    <source>
        <dbReference type="ARBA" id="ARBA00011738"/>
    </source>
</evidence>
<dbReference type="GO" id="GO:0000105">
    <property type="term" value="P:L-histidine biosynthetic process"/>
    <property type="evidence" value="ECO:0007669"/>
    <property type="project" value="UniProtKB-UniPathway"/>
</dbReference>
<evidence type="ECO:0000256" key="5">
    <source>
        <dbReference type="ARBA" id="ARBA00012748"/>
    </source>
</evidence>
<dbReference type="PANTHER" id="PTHR42885:SF2">
    <property type="entry name" value="HISTIDINOL-PHOSPHATE AMINOTRANSFERASE"/>
    <property type="match status" value="1"/>
</dbReference>
<evidence type="ECO:0000313" key="15">
    <source>
        <dbReference type="Proteomes" id="UP000065261"/>
    </source>
</evidence>
<dbReference type="SUPFAM" id="SSF53383">
    <property type="entry name" value="PLP-dependent transferases"/>
    <property type="match status" value="1"/>
</dbReference>
<proteinExistence type="inferred from homology"/>
<dbReference type="OrthoDB" id="9813612at2"/>
<comment type="similarity">
    <text evidence="3">Belongs to the class-II pyridoxal-phosphate-dependent aminotransferase family. Histidinol-phosphate aminotransferase subfamily.</text>
</comment>
<evidence type="ECO:0000256" key="1">
    <source>
        <dbReference type="ARBA" id="ARBA00001933"/>
    </source>
</evidence>
<evidence type="ECO:0000256" key="2">
    <source>
        <dbReference type="ARBA" id="ARBA00005011"/>
    </source>
</evidence>
<dbReference type="EC" id="2.6.1.9" evidence="5"/>
<dbReference type="KEGG" id="ptn:PTRA_b0703"/>
<dbReference type="RefSeq" id="WP_058375078.1">
    <property type="nucleotide sequence ID" value="NZ_CP011035.1"/>
</dbReference>
<accession>A0A0U2NLE5</accession>
<evidence type="ECO:0000256" key="6">
    <source>
        <dbReference type="ARBA" id="ARBA00022576"/>
    </source>
</evidence>
<keyword evidence="8 14" id="KW-0808">Transferase</keyword>
<evidence type="ECO:0000256" key="12">
    <source>
        <dbReference type="RuleBase" id="RU003693"/>
    </source>
</evidence>
<dbReference type="PANTHER" id="PTHR42885">
    <property type="entry name" value="HISTIDINOL-PHOSPHATE AMINOTRANSFERASE-RELATED"/>
    <property type="match status" value="1"/>
</dbReference>
<evidence type="ECO:0000259" key="13">
    <source>
        <dbReference type="Pfam" id="PF00155"/>
    </source>
</evidence>
<dbReference type="GO" id="GO:0004400">
    <property type="term" value="F:histidinol-phosphate transaminase activity"/>
    <property type="evidence" value="ECO:0007669"/>
    <property type="project" value="UniProtKB-EC"/>
</dbReference>
<comment type="catalytic activity">
    <reaction evidence="11">
        <text>L-histidinol phosphate + 2-oxoglutarate = 3-(imidazol-4-yl)-2-oxopropyl phosphate + L-glutamate</text>
        <dbReference type="Rhea" id="RHEA:23744"/>
        <dbReference type="ChEBI" id="CHEBI:16810"/>
        <dbReference type="ChEBI" id="CHEBI:29985"/>
        <dbReference type="ChEBI" id="CHEBI:57766"/>
        <dbReference type="ChEBI" id="CHEBI:57980"/>
        <dbReference type="EC" id="2.6.1.9"/>
    </reaction>
</comment>
<protein>
    <recommendedName>
        <fullName evidence="5">histidinol-phosphate transaminase</fullName>
        <ecNumber evidence="5">2.6.1.9</ecNumber>
    </recommendedName>
</protein>